<gene>
    <name evidence="2" type="ORF">OPS25_12670</name>
</gene>
<dbReference type="SUPFAM" id="SSF52540">
    <property type="entry name" value="P-loop containing nucleoside triphosphate hydrolases"/>
    <property type="match status" value="1"/>
</dbReference>
<dbReference type="InterPro" id="IPR050625">
    <property type="entry name" value="ParA/MinD_ATPase"/>
</dbReference>
<evidence type="ECO:0000259" key="1">
    <source>
        <dbReference type="Pfam" id="PF01656"/>
    </source>
</evidence>
<accession>A0ABT3P9H1</accession>
<dbReference type="Gene3D" id="3.40.50.300">
    <property type="entry name" value="P-loop containing nucleotide triphosphate hydrolases"/>
    <property type="match status" value="1"/>
</dbReference>
<dbReference type="RefSeq" id="WP_265618109.1">
    <property type="nucleotide sequence ID" value="NZ_JAPFRD010000011.1"/>
</dbReference>
<dbReference type="Proteomes" id="UP001142810">
    <property type="component" value="Unassembled WGS sequence"/>
</dbReference>
<dbReference type="InterPro" id="IPR002586">
    <property type="entry name" value="CobQ/CobB/MinD/ParA_Nub-bd_dom"/>
</dbReference>
<organism evidence="2 3">
    <name type="scientific">Alteromonas aquimaris</name>
    <dbReference type="NCBI Taxonomy" id="2998417"/>
    <lineage>
        <taxon>Bacteria</taxon>
        <taxon>Pseudomonadati</taxon>
        <taxon>Pseudomonadota</taxon>
        <taxon>Gammaproteobacteria</taxon>
        <taxon>Alteromonadales</taxon>
        <taxon>Alteromonadaceae</taxon>
        <taxon>Alteromonas/Salinimonas group</taxon>
        <taxon>Alteromonas</taxon>
    </lineage>
</organism>
<dbReference type="InterPro" id="IPR027417">
    <property type="entry name" value="P-loop_NTPase"/>
</dbReference>
<proteinExistence type="predicted"/>
<dbReference type="Pfam" id="PF01656">
    <property type="entry name" value="CbiA"/>
    <property type="match status" value="1"/>
</dbReference>
<comment type="caution">
    <text evidence="2">The sequence shown here is derived from an EMBL/GenBank/DDBJ whole genome shotgun (WGS) entry which is preliminary data.</text>
</comment>
<evidence type="ECO:0000313" key="3">
    <source>
        <dbReference type="Proteomes" id="UP001142810"/>
    </source>
</evidence>
<reference evidence="2" key="1">
    <citation type="submission" date="2022-11" db="EMBL/GenBank/DDBJ databases">
        <title>Alteromonas sp. nov., isolated from sea water of the Qingdao.</title>
        <authorList>
            <person name="Wang Q."/>
        </authorList>
    </citation>
    <scope>NUCLEOTIDE SEQUENCE</scope>
    <source>
        <strain evidence="2">ASW11-7</strain>
    </source>
</reference>
<name>A0ABT3P9H1_9ALTE</name>
<feature type="domain" description="CobQ/CobB/MinD/ParA nucleotide binding" evidence="1">
    <location>
        <begin position="151"/>
        <end position="342"/>
    </location>
</feature>
<dbReference type="EMBL" id="JAPFRD010000011">
    <property type="protein sequence ID" value="MCW8109355.1"/>
    <property type="molecule type" value="Genomic_DNA"/>
</dbReference>
<protein>
    <submittedName>
        <fullName evidence="2">AAA family ATPase</fullName>
    </submittedName>
</protein>
<sequence>MKAEQVSCVIDYPGHVPAAVKKQPLSTRVRLLVIAHEAPLTTIAETTLASDKMLEVTVKQTLPDDLTPFQAAIIGINDEPERHAATLAKIAKALAHIILVPDILTADIARLAVQFKVSDLILSSDIHNGLYPALAIIADNLKQHAKMAESITVVNGKAGSGATFITCGLAELFTQQVDADIALIDADFNFSSLAYGLGLNNRYSINQAVKELDKLDEAAVRTMMSGKNKLHLIGNSPFARLHEDSVTPTQLNSLSWKIRQTYDQVLVDMSKGLESQTLPLLLQSSCILIVMQMSVACLRETKAMLKEMRTLIDFHQCKVAIVVNRYHKDKEEIKLSDIKTVLEVDTLFTISNNFALANQRTELGKPLASVANHKVMASELAHILRFASSLAKPPASSAKAGFLHRLLRRG</sequence>
<evidence type="ECO:0000313" key="2">
    <source>
        <dbReference type="EMBL" id="MCW8109355.1"/>
    </source>
</evidence>
<dbReference type="PANTHER" id="PTHR43384">
    <property type="entry name" value="SEPTUM SITE-DETERMINING PROTEIN MIND HOMOLOG, CHLOROPLASTIC-RELATED"/>
    <property type="match status" value="1"/>
</dbReference>
<dbReference type="PANTHER" id="PTHR43384:SF13">
    <property type="entry name" value="SLR0110 PROTEIN"/>
    <property type="match status" value="1"/>
</dbReference>
<keyword evidence="3" id="KW-1185">Reference proteome</keyword>